<reference evidence="3" key="2">
    <citation type="journal article" date="2023" name="Int. J. Mol. Sci.">
        <title>De Novo Assembly and Annotation of 11 Diverse Shrub Willow (Salix) Genomes Reveals Novel Gene Organization in Sex-Linked Regions.</title>
        <authorList>
            <person name="Hyden B."/>
            <person name="Feng K."/>
            <person name="Yates T.B."/>
            <person name="Jawdy S."/>
            <person name="Cereghino C."/>
            <person name="Smart L.B."/>
            <person name="Muchero W."/>
        </authorList>
    </citation>
    <scope>NUCLEOTIDE SEQUENCE</scope>
    <source>
        <tissue evidence="3">Shoot tip</tissue>
    </source>
</reference>
<comment type="caution">
    <text evidence="3">The sequence shown here is derived from an EMBL/GenBank/DDBJ whole genome shotgun (WGS) entry which is preliminary data.</text>
</comment>
<keyword evidence="2" id="KW-0472">Membrane</keyword>
<keyword evidence="2" id="KW-0812">Transmembrane</keyword>
<sequence length="213" mass="23497">MTETKQRKKDNPGPDPKMLFGSQNSSRSKRLRSLVAASSVGTCFFFEKDGKGSELGAGDTAKADPAYTSHFPFTGHRRFLICFEKRLGDDSSDSPRRKAVTFSTTLLFLGILRSSTVPDFLEIDGSDCFFLWPELSNRTAVGFLLQTGVAVAVVVASAINFRVRKVPVPVPVVVISPTTGRDSDSLSQTILWPHNLSPHDNSTEHHHHHHHLI</sequence>
<dbReference type="AlphaFoldDB" id="A0A9Q1AH65"/>
<feature type="transmembrane region" description="Helical" evidence="2">
    <location>
        <begin position="99"/>
        <end position="121"/>
    </location>
</feature>
<evidence type="ECO:0000256" key="1">
    <source>
        <dbReference type="SAM" id="MobiDB-lite"/>
    </source>
</evidence>
<proteinExistence type="predicted"/>
<keyword evidence="4" id="KW-1185">Reference proteome</keyword>
<name>A0A9Q1AH65_9ROSI</name>
<evidence type="ECO:0000313" key="3">
    <source>
        <dbReference type="EMBL" id="KAJ6771058.1"/>
    </source>
</evidence>
<organism evidence="3 4">
    <name type="scientific">Salix koriyanagi</name>
    <dbReference type="NCBI Taxonomy" id="2511006"/>
    <lineage>
        <taxon>Eukaryota</taxon>
        <taxon>Viridiplantae</taxon>
        <taxon>Streptophyta</taxon>
        <taxon>Embryophyta</taxon>
        <taxon>Tracheophyta</taxon>
        <taxon>Spermatophyta</taxon>
        <taxon>Magnoliopsida</taxon>
        <taxon>eudicotyledons</taxon>
        <taxon>Gunneridae</taxon>
        <taxon>Pentapetalae</taxon>
        <taxon>rosids</taxon>
        <taxon>fabids</taxon>
        <taxon>Malpighiales</taxon>
        <taxon>Salicaceae</taxon>
        <taxon>Saliceae</taxon>
        <taxon>Salix</taxon>
    </lineage>
</organism>
<keyword evidence="2" id="KW-1133">Transmembrane helix</keyword>
<dbReference type="EMBL" id="JAPFFM010000002">
    <property type="protein sequence ID" value="KAJ6771058.1"/>
    <property type="molecule type" value="Genomic_DNA"/>
</dbReference>
<dbReference type="Proteomes" id="UP001151752">
    <property type="component" value="Chromosome 10"/>
</dbReference>
<protein>
    <submittedName>
        <fullName evidence="3">Uncharacterized protein</fullName>
    </submittedName>
</protein>
<reference evidence="3" key="1">
    <citation type="submission" date="2022-11" db="EMBL/GenBank/DDBJ databases">
        <authorList>
            <person name="Hyden B.L."/>
            <person name="Feng K."/>
            <person name="Yates T."/>
            <person name="Jawdy S."/>
            <person name="Smart L.B."/>
            <person name="Muchero W."/>
        </authorList>
    </citation>
    <scope>NUCLEOTIDE SEQUENCE</scope>
    <source>
        <tissue evidence="3">Shoot tip</tissue>
    </source>
</reference>
<evidence type="ECO:0000256" key="2">
    <source>
        <dbReference type="SAM" id="Phobius"/>
    </source>
</evidence>
<feature type="region of interest" description="Disordered" evidence="1">
    <location>
        <begin position="1"/>
        <end position="26"/>
    </location>
</feature>
<accession>A0A9Q1AH65</accession>
<gene>
    <name evidence="3" type="ORF">OIU74_017491</name>
</gene>
<feature type="transmembrane region" description="Helical" evidence="2">
    <location>
        <begin position="141"/>
        <end position="161"/>
    </location>
</feature>
<evidence type="ECO:0000313" key="4">
    <source>
        <dbReference type="Proteomes" id="UP001151752"/>
    </source>
</evidence>